<keyword evidence="7" id="KW-0472">Membrane</keyword>
<dbReference type="InterPro" id="IPR001915">
    <property type="entry name" value="Peptidase_M48"/>
</dbReference>
<comment type="cofactor">
    <cofactor evidence="6">
        <name>Zn(2+)</name>
        <dbReference type="ChEBI" id="CHEBI:29105"/>
    </cofactor>
    <text evidence="6">Binds 1 zinc ion per subunit.</text>
</comment>
<reference evidence="10" key="1">
    <citation type="submission" date="2016-07" db="EMBL/GenBank/DDBJ databases">
        <title>Microvirga ossetica sp. nov. a new species of rhizobia isolated from root nodules of the legume species Vicia alpestris Steven originated from North Ossetia region in the Caucasus.</title>
        <authorList>
            <person name="Safronova V.I."/>
            <person name="Kuznetsova I.G."/>
            <person name="Sazanova A.L."/>
            <person name="Belimov A."/>
            <person name="Andronov E."/>
            <person name="Osledkin Y.S."/>
            <person name="Onishchuk O.P."/>
            <person name="Kurchak O.N."/>
            <person name="Shaposhnikov A.I."/>
            <person name="Willems A."/>
            <person name="Tikhonovich I.A."/>
        </authorList>
    </citation>
    <scope>NUCLEOTIDE SEQUENCE [LARGE SCALE GENOMIC DNA]</scope>
    <source>
        <strain evidence="10">V5/3M</strain>
    </source>
</reference>
<evidence type="ECO:0000256" key="1">
    <source>
        <dbReference type="ARBA" id="ARBA00022670"/>
    </source>
</evidence>
<dbReference type="OrthoDB" id="9810445at2"/>
<keyword evidence="5 6" id="KW-0482">Metalloprotease</keyword>
<evidence type="ECO:0000256" key="2">
    <source>
        <dbReference type="ARBA" id="ARBA00022723"/>
    </source>
</evidence>
<name>A0A1B2ECQ6_9HYPH</name>
<organism evidence="10">
    <name type="scientific">Microvirga ossetica</name>
    <dbReference type="NCBI Taxonomy" id="1882682"/>
    <lineage>
        <taxon>Bacteria</taxon>
        <taxon>Pseudomonadati</taxon>
        <taxon>Pseudomonadota</taxon>
        <taxon>Alphaproteobacteria</taxon>
        <taxon>Hyphomicrobiales</taxon>
        <taxon>Methylobacteriaceae</taxon>
        <taxon>Microvirga</taxon>
    </lineage>
</organism>
<feature type="transmembrane region" description="Helical" evidence="7">
    <location>
        <begin position="100"/>
        <end position="123"/>
    </location>
</feature>
<comment type="similarity">
    <text evidence="6">Belongs to the peptidase M48 family.</text>
</comment>
<evidence type="ECO:0000256" key="4">
    <source>
        <dbReference type="ARBA" id="ARBA00022833"/>
    </source>
</evidence>
<dbReference type="GO" id="GO:0004222">
    <property type="term" value="F:metalloendopeptidase activity"/>
    <property type="evidence" value="ECO:0007669"/>
    <property type="project" value="InterPro"/>
</dbReference>
<evidence type="ECO:0000256" key="6">
    <source>
        <dbReference type="RuleBase" id="RU003983"/>
    </source>
</evidence>
<dbReference type="PANTHER" id="PTHR22726:SF1">
    <property type="entry name" value="METALLOENDOPEPTIDASE OMA1, MITOCHONDRIAL"/>
    <property type="match status" value="1"/>
</dbReference>
<dbReference type="AlphaFoldDB" id="A0A1B2ECQ6"/>
<dbReference type="InterPro" id="IPR055518">
    <property type="entry name" value="DUF7092"/>
</dbReference>
<dbReference type="KEGG" id="moc:BB934_05470"/>
<feature type="domain" description="DUF7092" evidence="9">
    <location>
        <begin position="6"/>
        <end position="81"/>
    </location>
</feature>
<dbReference type="InterPro" id="IPR051156">
    <property type="entry name" value="Mito/Outer_Membr_Metalloprot"/>
</dbReference>
<sequence>MRSNMTGAVFYDGERARRRTVSVTIGTSALDIHEGSDWVASWPFGEIRRRDAPEGILRLTREGASSLARLDVADEEMQAIIRRNCRQLGESLQRERTGRILFWSAAAACSILLCVFFLLPILAERLTPLIPHSYERRLGTAVDNQVRTIFSGRICEEPRGLAALRGLTGRLQSEHGPAEVDVAVLDSRIPNAIALPGGRIYLFKALLDKAESVDEIAGVLAHEMGHVAHRDGLRKMIQAGGTSYLLGLLLGDVTGGGAIVIVSRYLVDSAHSREAETAADDYAGRTMLALGRPAHPMALLLRRIETGRDEDGNDFRVPAFLSTHPLTDERLKALEKQIPSRPGEPLLSHEQWRALKEICKTT</sequence>
<dbReference type="EMBL" id="CP016616">
    <property type="protein sequence ID" value="ANY77751.1"/>
    <property type="molecule type" value="Genomic_DNA"/>
</dbReference>
<keyword evidence="7" id="KW-0812">Transmembrane</keyword>
<gene>
    <name evidence="10" type="ORF">BB934_05470</name>
</gene>
<evidence type="ECO:0000313" key="10">
    <source>
        <dbReference type="EMBL" id="ANY77751.1"/>
    </source>
</evidence>
<dbReference type="Gene3D" id="3.30.2010.10">
    <property type="entry name" value="Metalloproteases ('zincins'), catalytic domain"/>
    <property type="match status" value="1"/>
</dbReference>
<evidence type="ECO:0000256" key="3">
    <source>
        <dbReference type="ARBA" id="ARBA00022801"/>
    </source>
</evidence>
<evidence type="ECO:0000256" key="5">
    <source>
        <dbReference type="ARBA" id="ARBA00023049"/>
    </source>
</evidence>
<keyword evidence="7" id="KW-1133">Transmembrane helix</keyword>
<keyword evidence="4 6" id="KW-0862">Zinc</keyword>
<evidence type="ECO:0000259" key="8">
    <source>
        <dbReference type="Pfam" id="PF01435"/>
    </source>
</evidence>
<dbReference type="Pfam" id="PF01435">
    <property type="entry name" value="Peptidase_M48"/>
    <property type="match status" value="1"/>
</dbReference>
<protein>
    <submittedName>
        <fullName evidence="10">Uncharacterized protein</fullName>
    </submittedName>
</protein>
<dbReference type="Pfam" id="PF23368">
    <property type="entry name" value="DUF7092"/>
    <property type="match status" value="1"/>
</dbReference>
<keyword evidence="2" id="KW-0479">Metal-binding</keyword>
<dbReference type="PANTHER" id="PTHR22726">
    <property type="entry name" value="METALLOENDOPEPTIDASE OMA1"/>
    <property type="match status" value="1"/>
</dbReference>
<keyword evidence="1 6" id="KW-0645">Protease</keyword>
<dbReference type="GO" id="GO:0051603">
    <property type="term" value="P:proteolysis involved in protein catabolic process"/>
    <property type="evidence" value="ECO:0007669"/>
    <property type="project" value="TreeGrafter"/>
</dbReference>
<proteinExistence type="inferred from homology"/>
<keyword evidence="3 6" id="KW-0378">Hydrolase</keyword>
<accession>A0A1B2ECQ6</accession>
<dbReference type="GO" id="GO:0046872">
    <property type="term" value="F:metal ion binding"/>
    <property type="evidence" value="ECO:0007669"/>
    <property type="project" value="UniProtKB-KW"/>
</dbReference>
<evidence type="ECO:0000259" key="9">
    <source>
        <dbReference type="Pfam" id="PF23368"/>
    </source>
</evidence>
<evidence type="ECO:0000256" key="7">
    <source>
        <dbReference type="SAM" id="Phobius"/>
    </source>
</evidence>
<feature type="domain" description="Peptidase M48" evidence="8">
    <location>
        <begin position="181"/>
        <end position="336"/>
    </location>
</feature>
<dbReference type="GO" id="GO:0016020">
    <property type="term" value="C:membrane"/>
    <property type="evidence" value="ECO:0007669"/>
    <property type="project" value="TreeGrafter"/>
</dbReference>
<dbReference type="CDD" id="cd07332">
    <property type="entry name" value="M48C_Oma1_like"/>
    <property type="match status" value="1"/>
</dbReference>